<evidence type="ECO:0000256" key="4">
    <source>
        <dbReference type="SAM" id="MobiDB-lite"/>
    </source>
</evidence>
<feature type="compositionally biased region" description="Basic and acidic residues" evidence="4">
    <location>
        <begin position="292"/>
        <end position="302"/>
    </location>
</feature>
<name>A0A8J9VGE1_BRALA</name>
<feature type="compositionally biased region" description="Basic residues" evidence="4">
    <location>
        <begin position="1"/>
        <end position="20"/>
    </location>
</feature>
<dbReference type="SUPFAM" id="SSF54928">
    <property type="entry name" value="RNA-binding domain, RBD"/>
    <property type="match status" value="3"/>
</dbReference>
<keyword evidence="2 3" id="KW-0694">RNA-binding</keyword>
<organism evidence="6 7">
    <name type="scientific">Branchiostoma lanceolatum</name>
    <name type="common">Common lancelet</name>
    <name type="synonym">Amphioxus lanceolatum</name>
    <dbReference type="NCBI Taxonomy" id="7740"/>
    <lineage>
        <taxon>Eukaryota</taxon>
        <taxon>Metazoa</taxon>
        <taxon>Chordata</taxon>
        <taxon>Cephalochordata</taxon>
        <taxon>Leptocardii</taxon>
        <taxon>Amphioxiformes</taxon>
        <taxon>Branchiostomatidae</taxon>
        <taxon>Branchiostoma</taxon>
    </lineage>
</organism>
<dbReference type="Pfam" id="PF00076">
    <property type="entry name" value="RRM_1"/>
    <property type="match status" value="3"/>
</dbReference>
<dbReference type="CDD" id="cd00590">
    <property type="entry name" value="RRM_SF"/>
    <property type="match status" value="1"/>
</dbReference>
<feature type="compositionally biased region" description="Acidic residues" evidence="4">
    <location>
        <begin position="28"/>
        <end position="44"/>
    </location>
</feature>
<dbReference type="GO" id="GO:0003723">
    <property type="term" value="F:RNA binding"/>
    <property type="evidence" value="ECO:0007669"/>
    <property type="project" value="UniProtKB-UniRule"/>
</dbReference>
<feature type="region of interest" description="Disordered" evidence="4">
    <location>
        <begin position="1"/>
        <end position="223"/>
    </location>
</feature>
<evidence type="ECO:0000256" key="2">
    <source>
        <dbReference type="ARBA" id="ARBA00022884"/>
    </source>
</evidence>
<feature type="domain" description="RRM" evidence="5">
    <location>
        <begin position="421"/>
        <end position="496"/>
    </location>
</feature>
<gene>
    <name evidence="6" type="primary">NCL</name>
    <name evidence="6" type="ORF">BLAG_LOCUS3998</name>
</gene>
<reference evidence="6" key="1">
    <citation type="submission" date="2022-01" db="EMBL/GenBank/DDBJ databases">
        <authorList>
            <person name="Braso-Vives M."/>
        </authorList>
    </citation>
    <scope>NUCLEOTIDE SEQUENCE</scope>
</reference>
<accession>A0A8J9VGE1</accession>
<feature type="compositionally biased region" description="Acidic residues" evidence="4">
    <location>
        <begin position="105"/>
        <end position="130"/>
    </location>
</feature>
<dbReference type="PANTHER" id="PTHR23236:SF119">
    <property type="entry name" value="NUCLEAR RNA-BINDING PROTEIN SART-3"/>
    <property type="match status" value="1"/>
</dbReference>
<dbReference type="OrthoDB" id="167718at2759"/>
<dbReference type="PANTHER" id="PTHR23236">
    <property type="entry name" value="EUKARYOTIC TRANSLATION INITIATION FACTOR 4B/4H"/>
    <property type="match status" value="1"/>
</dbReference>
<feature type="compositionally biased region" description="Acidic residues" evidence="4">
    <location>
        <begin position="61"/>
        <end position="87"/>
    </location>
</feature>
<feature type="region of interest" description="Disordered" evidence="4">
    <location>
        <begin position="292"/>
        <end position="315"/>
    </location>
</feature>
<dbReference type="InterPro" id="IPR012677">
    <property type="entry name" value="Nucleotide-bd_a/b_plait_sf"/>
</dbReference>
<dbReference type="InterPro" id="IPR035979">
    <property type="entry name" value="RBD_domain_sf"/>
</dbReference>
<feature type="domain" description="RRM" evidence="5">
    <location>
        <begin position="322"/>
        <end position="397"/>
    </location>
</feature>
<evidence type="ECO:0000256" key="1">
    <source>
        <dbReference type="ARBA" id="ARBA00022737"/>
    </source>
</evidence>
<evidence type="ECO:0000259" key="5">
    <source>
        <dbReference type="PROSITE" id="PS50102"/>
    </source>
</evidence>
<evidence type="ECO:0000313" key="6">
    <source>
        <dbReference type="EMBL" id="CAH1239821.1"/>
    </source>
</evidence>
<sequence>MVKLQKKSPKAATPKAKKVKAQPVKVVEEEESDSSEEESEEEAMEVQTTKAKPAKGKVTAEESDDDEDSDDEDDSDEDEDDSEESEAEGQNGKTVAAKPGKKEEDSDDDDDDEDEEESSEEESDEEEEETPAPKAATKRKAETKAAVPAKKAKAEEDDEEESDDDEEESDDEESDEEEEDSDEEEEDDEDEEEETPQQGKRKAKAAVEEESPAKKAKVEGEQTTLFVGNLTEDVTEEKLRKFFKKKGLEVLDLRYLTKSSGVSLAYVDIPAAEEAAGLELNGATLKGTELKVEKAKSKKQEPKSPGQNQSWGGDDKAARDAKTLFLRNLSYDSTKESIMEVFTDAVDVRIPTHQDTGRPKGIAFVEFESEAKVEEVKSSMDGVEVDGRSVGMDYCGGKATYSGKPPARSPGGFGSPAQASKTLIVKNLSYDTGEDDLQTAFEGCLSARIITDRESGRPKGFGYVDFDSEDAAKEALKNMDQQELGGRTLRLDFALPRGEGGGGRGARGLIEGCGTVRLDLYSRQPGVVWSCGTATMVGQQQYTRSGTPTVVHLPWNMRYTSPGMLTVVSVAVEAVAVVGDAVVVVEVVPASSVEKRATFLGSAPLVVVVEEEAVAASNAEKRATFPGSAPRVVVEAVSEGVVEVDVAAASEGVVVAEGVVVVAEEVRSGFQKPREGIKAFEGKKKTFDD</sequence>
<dbReference type="Gene3D" id="3.30.70.330">
    <property type="match status" value="3"/>
</dbReference>
<dbReference type="EMBL" id="OV696696">
    <property type="protein sequence ID" value="CAH1239821.1"/>
    <property type="molecule type" value="Genomic_DNA"/>
</dbReference>
<dbReference type="SMART" id="SM00360">
    <property type="entry name" value="RRM"/>
    <property type="match status" value="3"/>
</dbReference>
<protein>
    <submittedName>
        <fullName evidence="6">NCL protein</fullName>
    </submittedName>
</protein>
<dbReference type="InterPro" id="IPR000504">
    <property type="entry name" value="RRM_dom"/>
</dbReference>
<dbReference type="AlphaFoldDB" id="A0A8J9VGE1"/>
<proteinExistence type="predicted"/>
<feature type="compositionally biased region" description="Acidic residues" evidence="4">
    <location>
        <begin position="155"/>
        <end position="195"/>
    </location>
</feature>
<feature type="compositionally biased region" description="Basic and acidic residues" evidence="4">
    <location>
        <begin position="205"/>
        <end position="220"/>
    </location>
</feature>
<dbReference type="PROSITE" id="PS50102">
    <property type="entry name" value="RRM"/>
    <property type="match status" value="3"/>
</dbReference>
<keyword evidence="1" id="KW-0677">Repeat</keyword>
<feature type="domain" description="RRM" evidence="5">
    <location>
        <begin position="223"/>
        <end position="297"/>
    </location>
</feature>
<keyword evidence="7" id="KW-1185">Reference proteome</keyword>
<dbReference type="Proteomes" id="UP000838412">
    <property type="component" value="Chromosome 11"/>
</dbReference>
<evidence type="ECO:0000313" key="7">
    <source>
        <dbReference type="Proteomes" id="UP000838412"/>
    </source>
</evidence>
<evidence type="ECO:0000256" key="3">
    <source>
        <dbReference type="PROSITE-ProRule" id="PRU00176"/>
    </source>
</evidence>